<dbReference type="Proteomes" id="UP001341840">
    <property type="component" value="Unassembled WGS sequence"/>
</dbReference>
<proteinExistence type="predicted"/>
<dbReference type="EMBL" id="JASCZI010121240">
    <property type="protein sequence ID" value="MED6160743.1"/>
    <property type="molecule type" value="Genomic_DNA"/>
</dbReference>
<evidence type="ECO:0000313" key="4">
    <source>
        <dbReference type="EMBL" id="MED6160743.1"/>
    </source>
</evidence>
<reference evidence="4 5" key="1">
    <citation type="journal article" date="2023" name="Plants (Basel)">
        <title>Bridging the Gap: Combining Genomics and Transcriptomics Approaches to Understand Stylosanthes scabra, an Orphan Legume from the Brazilian Caatinga.</title>
        <authorList>
            <person name="Ferreira-Neto J.R.C."/>
            <person name="da Silva M.D."/>
            <person name="Binneck E."/>
            <person name="de Melo N.F."/>
            <person name="da Silva R.H."/>
            <person name="de Melo A.L.T.M."/>
            <person name="Pandolfi V."/>
            <person name="Bustamante F.O."/>
            <person name="Brasileiro-Vidal A.C."/>
            <person name="Benko-Iseppon A.M."/>
        </authorList>
    </citation>
    <scope>NUCLEOTIDE SEQUENCE [LARGE SCALE GENOMIC DNA]</scope>
    <source>
        <tissue evidence="4">Leaves</tissue>
    </source>
</reference>
<name>A0ABU6UM68_9FABA</name>
<comment type="caution">
    <text evidence="4">The sequence shown here is derived from an EMBL/GenBank/DDBJ whole genome shotgun (WGS) entry which is preliminary data.</text>
</comment>
<evidence type="ECO:0000256" key="2">
    <source>
        <dbReference type="SAM" id="MobiDB-lite"/>
    </source>
</evidence>
<evidence type="ECO:0000313" key="5">
    <source>
        <dbReference type="Proteomes" id="UP001341840"/>
    </source>
</evidence>
<accession>A0ABU6UM68</accession>
<feature type="domain" description="CCHC-type" evidence="3">
    <location>
        <begin position="128"/>
        <end position="142"/>
    </location>
</feature>
<evidence type="ECO:0000259" key="3">
    <source>
        <dbReference type="PROSITE" id="PS50158"/>
    </source>
</evidence>
<evidence type="ECO:0000256" key="1">
    <source>
        <dbReference type="PROSITE-ProRule" id="PRU00047"/>
    </source>
</evidence>
<keyword evidence="1" id="KW-0862">Zinc</keyword>
<feature type="region of interest" description="Disordered" evidence="2">
    <location>
        <begin position="137"/>
        <end position="232"/>
    </location>
</feature>
<keyword evidence="1" id="KW-0479">Metal-binding</keyword>
<sequence>MANHKRILSAYSGKLAPTQQKRLDRFIKPRSVPCVHVVAAISKMRIKPAEDFVSPFLTMDAIRRTYDICPKPVNSEHFWDHNEEAPRAVAPRIFRPLGRPRKKRTEAGHPPPPYVNGDKVRRTFQVTCSKCGENGHYYKTCKGAPRNPNWQPKKRKQRPTTFAADANGPNPPQQAQNDVEVPPPTLDELRRSQPSFRPKQRIFRPPTPLLNVPSHSQQPQNPRIPHMPLPSDDALSAETIAATSGTTSARLLKHITNPAFNPPSKN</sequence>
<keyword evidence="1" id="KW-0863">Zinc-finger</keyword>
<organism evidence="4 5">
    <name type="scientific">Stylosanthes scabra</name>
    <dbReference type="NCBI Taxonomy" id="79078"/>
    <lineage>
        <taxon>Eukaryota</taxon>
        <taxon>Viridiplantae</taxon>
        <taxon>Streptophyta</taxon>
        <taxon>Embryophyta</taxon>
        <taxon>Tracheophyta</taxon>
        <taxon>Spermatophyta</taxon>
        <taxon>Magnoliopsida</taxon>
        <taxon>eudicotyledons</taxon>
        <taxon>Gunneridae</taxon>
        <taxon>Pentapetalae</taxon>
        <taxon>rosids</taxon>
        <taxon>fabids</taxon>
        <taxon>Fabales</taxon>
        <taxon>Fabaceae</taxon>
        <taxon>Papilionoideae</taxon>
        <taxon>50 kb inversion clade</taxon>
        <taxon>dalbergioids sensu lato</taxon>
        <taxon>Dalbergieae</taxon>
        <taxon>Pterocarpus clade</taxon>
        <taxon>Stylosanthes</taxon>
    </lineage>
</organism>
<gene>
    <name evidence="4" type="ORF">PIB30_054222</name>
</gene>
<protein>
    <recommendedName>
        <fullName evidence="3">CCHC-type domain-containing protein</fullName>
    </recommendedName>
</protein>
<dbReference type="InterPro" id="IPR001878">
    <property type="entry name" value="Znf_CCHC"/>
</dbReference>
<dbReference type="PROSITE" id="PS50158">
    <property type="entry name" value="ZF_CCHC"/>
    <property type="match status" value="1"/>
</dbReference>
<feature type="region of interest" description="Disordered" evidence="2">
    <location>
        <begin position="99"/>
        <end position="118"/>
    </location>
</feature>
<keyword evidence="5" id="KW-1185">Reference proteome</keyword>